<proteinExistence type="inferred from homology"/>
<evidence type="ECO:0000256" key="4">
    <source>
        <dbReference type="ARBA" id="ARBA00022478"/>
    </source>
</evidence>
<dbReference type="InterPro" id="IPR036643">
    <property type="entry name" value="RNApol_insert_sf"/>
</dbReference>
<dbReference type="InterPro" id="IPR011260">
    <property type="entry name" value="RNAP_asu_C"/>
</dbReference>
<evidence type="ECO:0000256" key="7">
    <source>
        <dbReference type="ARBA" id="ARBA00023163"/>
    </source>
</evidence>
<dbReference type="GO" id="GO:0005737">
    <property type="term" value="C:cytoplasm"/>
    <property type="evidence" value="ECO:0007669"/>
    <property type="project" value="UniProtKB-ARBA"/>
</dbReference>
<dbReference type="Proteomes" id="UP000178486">
    <property type="component" value="Unassembled WGS sequence"/>
</dbReference>
<evidence type="ECO:0000256" key="2">
    <source>
        <dbReference type="ARBA" id="ARBA00012418"/>
    </source>
</evidence>
<dbReference type="InterPro" id="IPR011263">
    <property type="entry name" value="DNA-dir_RNA_pol_RpoA/D/Rpb3"/>
</dbReference>
<evidence type="ECO:0000256" key="11">
    <source>
        <dbReference type="HAMAP-Rule" id="MF_00059"/>
    </source>
</evidence>
<evidence type="ECO:0000256" key="9">
    <source>
        <dbReference type="ARBA" id="ARBA00033070"/>
    </source>
</evidence>
<comment type="similarity">
    <text evidence="1 11">Belongs to the RNA polymerase alpha chain family.</text>
</comment>
<dbReference type="CDD" id="cd06928">
    <property type="entry name" value="RNAP_alpha_NTD"/>
    <property type="match status" value="1"/>
</dbReference>
<dbReference type="InterPro" id="IPR036603">
    <property type="entry name" value="RBP11-like"/>
</dbReference>
<evidence type="ECO:0000313" key="13">
    <source>
        <dbReference type="EMBL" id="OGK55197.1"/>
    </source>
</evidence>
<evidence type="ECO:0000256" key="10">
    <source>
        <dbReference type="ARBA" id="ARBA00048552"/>
    </source>
</evidence>
<accession>A0A1F7JHX6</accession>
<evidence type="ECO:0000256" key="8">
    <source>
        <dbReference type="ARBA" id="ARBA00032524"/>
    </source>
</evidence>
<dbReference type="AlphaFoldDB" id="A0A1F7JHX6"/>
<evidence type="ECO:0000256" key="1">
    <source>
        <dbReference type="ARBA" id="ARBA00007123"/>
    </source>
</evidence>
<dbReference type="NCBIfam" id="NF003519">
    <property type="entry name" value="PRK05182.2-5"/>
    <property type="match status" value="1"/>
</dbReference>
<evidence type="ECO:0000256" key="6">
    <source>
        <dbReference type="ARBA" id="ARBA00022695"/>
    </source>
</evidence>
<dbReference type="SUPFAM" id="SSF56553">
    <property type="entry name" value="Insert subdomain of RNA polymerase alpha subunit"/>
    <property type="match status" value="1"/>
</dbReference>
<dbReference type="SUPFAM" id="SSF47789">
    <property type="entry name" value="C-terminal domain of RNA polymerase alpha subunit"/>
    <property type="match status" value="1"/>
</dbReference>
<organism evidence="13 14">
    <name type="scientific">Candidatus Roizmanbacteria bacterium RIFCSPLOWO2_01_FULL_45_11</name>
    <dbReference type="NCBI Taxonomy" id="1802070"/>
    <lineage>
        <taxon>Bacteria</taxon>
        <taxon>Candidatus Roizmaniibacteriota</taxon>
    </lineage>
</organism>
<keyword evidence="4 11" id="KW-0240">DNA-directed RNA polymerase</keyword>
<feature type="region of interest" description="Alpha N-terminal domain (alpha-NTD)" evidence="11">
    <location>
        <begin position="1"/>
        <end position="226"/>
    </location>
</feature>
<evidence type="ECO:0000256" key="5">
    <source>
        <dbReference type="ARBA" id="ARBA00022679"/>
    </source>
</evidence>
<dbReference type="EC" id="2.7.7.6" evidence="2 11"/>
<dbReference type="HAMAP" id="MF_00059">
    <property type="entry name" value="RNApol_bact_RpoA"/>
    <property type="match status" value="1"/>
</dbReference>
<dbReference type="Pfam" id="PF01000">
    <property type="entry name" value="RNA_pol_A_bac"/>
    <property type="match status" value="1"/>
</dbReference>
<evidence type="ECO:0000313" key="14">
    <source>
        <dbReference type="Proteomes" id="UP000178486"/>
    </source>
</evidence>
<comment type="catalytic activity">
    <reaction evidence="10 11">
        <text>RNA(n) + a ribonucleoside 5'-triphosphate = RNA(n+1) + diphosphate</text>
        <dbReference type="Rhea" id="RHEA:21248"/>
        <dbReference type="Rhea" id="RHEA-COMP:14527"/>
        <dbReference type="Rhea" id="RHEA-COMP:17342"/>
        <dbReference type="ChEBI" id="CHEBI:33019"/>
        <dbReference type="ChEBI" id="CHEBI:61557"/>
        <dbReference type="ChEBI" id="CHEBI:140395"/>
        <dbReference type="EC" id="2.7.7.6"/>
    </reaction>
</comment>
<name>A0A1F7JHX6_9BACT</name>
<dbReference type="EMBL" id="MGAU01000020">
    <property type="protein sequence ID" value="OGK55197.1"/>
    <property type="molecule type" value="Genomic_DNA"/>
</dbReference>
<dbReference type="GO" id="GO:0000428">
    <property type="term" value="C:DNA-directed RNA polymerase complex"/>
    <property type="evidence" value="ECO:0007669"/>
    <property type="project" value="UniProtKB-KW"/>
</dbReference>
<dbReference type="Gene3D" id="1.10.150.20">
    <property type="entry name" value="5' to 3' exonuclease, C-terminal subdomain"/>
    <property type="match status" value="1"/>
</dbReference>
<dbReference type="SMART" id="SM00662">
    <property type="entry name" value="RPOLD"/>
    <property type="match status" value="1"/>
</dbReference>
<dbReference type="Pfam" id="PF01193">
    <property type="entry name" value="RNA_pol_L"/>
    <property type="match status" value="1"/>
</dbReference>
<comment type="subunit">
    <text evidence="11">Homodimer. The RNAP catalytic core consists of 2 alpha, 1 beta, 1 beta' and 1 omega subunit. When a sigma factor is associated with the core the holoenzyme is formed, which can initiate transcription.</text>
</comment>
<dbReference type="Gene3D" id="3.30.1360.10">
    <property type="entry name" value="RNA polymerase, RBP11-like subunit"/>
    <property type="match status" value="1"/>
</dbReference>
<keyword evidence="6 11" id="KW-0548">Nucleotidyltransferase</keyword>
<dbReference type="InterPro" id="IPR011262">
    <property type="entry name" value="DNA-dir_RNA_pol_insert"/>
</dbReference>
<feature type="region of interest" description="Alpha C-terminal domain (alpha-CTD)" evidence="11">
    <location>
        <begin position="237"/>
        <end position="304"/>
    </location>
</feature>
<evidence type="ECO:0000259" key="12">
    <source>
        <dbReference type="SMART" id="SM00662"/>
    </source>
</evidence>
<comment type="domain">
    <text evidence="11">The N-terminal domain is essential for RNAP assembly and basal transcription, whereas the C-terminal domain is involved in interaction with transcriptional regulators and with upstream promoter elements.</text>
</comment>
<keyword evidence="5 11" id="KW-0808">Transferase</keyword>
<dbReference type="GO" id="GO:0046983">
    <property type="term" value="F:protein dimerization activity"/>
    <property type="evidence" value="ECO:0007669"/>
    <property type="project" value="InterPro"/>
</dbReference>
<dbReference type="GO" id="GO:0003899">
    <property type="term" value="F:DNA-directed RNA polymerase activity"/>
    <property type="evidence" value="ECO:0007669"/>
    <property type="project" value="UniProtKB-UniRule"/>
</dbReference>
<dbReference type="FunFam" id="2.170.120.12:FF:000001">
    <property type="entry name" value="DNA-directed RNA polymerase subunit alpha"/>
    <property type="match status" value="1"/>
</dbReference>
<comment type="caution">
    <text evidence="13">The sequence shown here is derived from an EMBL/GenBank/DDBJ whole genome shotgun (WGS) entry which is preliminary data.</text>
</comment>
<keyword evidence="7 11" id="KW-0804">Transcription</keyword>
<dbReference type="Pfam" id="PF03118">
    <property type="entry name" value="RNA_pol_A_CTD"/>
    <property type="match status" value="1"/>
</dbReference>
<dbReference type="NCBIfam" id="TIGR02027">
    <property type="entry name" value="rpoA"/>
    <property type="match status" value="1"/>
</dbReference>
<protein>
    <recommendedName>
        <fullName evidence="3 11">DNA-directed RNA polymerase subunit alpha</fullName>
        <shortName evidence="11">RNAP subunit alpha</shortName>
        <ecNumber evidence="2 11">2.7.7.6</ecNumber>
    </recommendedName>
    <alternativeName>
        <fullName evidence="9 11">RNA polymerase subunit alpha</fullName>
    </alternativeName>
    <alternativeName>
        <fullName evidence="8 11">Transcriptase subunit alpha</fullName>
    </alternativeName>
</protein>
<dbReference type="Gene3D" id="2.170.120.12">
    <property type="entry name" value="DNA-directed RNA polymerase, insert domain"/>
    <property type="match status" value="1"/>
</dbReference>
<gene>
    <name evidence="11" type="primary">rpoA</name>
    <name evidence="13" type="ORF">A3B56_03045</name>
</gene>
<dbReference type="InterPro" id="IPR011773">
    <property type="entry name" value="DNA-dir_RpoA"/>
</dbReference>
<reference evidence="13 14" key="1">
    <citation type="journal article" date="2016" name="Nat. Commun.">
        <title>Thousands of microbial genomes shed light on interconnected biogeochemical processes in an aquifer system.</title>
        <authorList>
            <person name="Anantharaman K."/>
            <person name="Brown C.T."/>
            <person name="Hug L.A."/>
            <person name="Sharon I."/>
            <person name="Castelle C.J."/>
            <person name="Probst A.J."/>
            <person name="Thomas B.C."/>
            <person name="Singh A."/>
            <person name="Wilkins M.J."/>
            <person name="Karaoz U."/>
            <person name="Brodie E.L."/>
            <person name="Williams K.H."/>
            <person name="Hubbard S.S."/>
            <person name="Banfield J.F."/>
        </authorList>
    </citation>
    <scope>NUCLEOTIDE SEQUENCE [LARGE SCALE GENOMIC DNA]</scope>
</reference>
<dbReference type="GO" id="GO:0006351">
    <property type="term" value="P:DNA-templated transcription"/>
    <property type="evidence" value="ECO:0007669"/>
    <property type="project" value="UniProtKB-UniRule"/>
</dbReference>
<dbReference type="GO" id="GO:0003677">
    <property type="term" value="F:DNA binding"/>
    <property type="evidence" value="ECO:0007669"/>
    <property type="project" value="UniProtKB-UniRule"/>
</dbReference>
<evidence type="ECO:0000256" key="3">
    <source>
        <dbReference type="ARBA" id="ARBA00015972"/>
    </source>
</evidence>
<comment type="function">
    <text evidence="11">DNA-dependent RNA polymerase catalyzes the transcription of DNA into RNA using the four ribonucleoside triphosphates as substrates.</text>
</comment>
<dbReference type="SUPFAM" id="SSF55257">
    <property type="entry name" value="RBP11-like subunits of RNA polymerase"/>
    <property type="match status" value="1"/>
</dbReference>
<feature type="domain" description="DNA-directed RNA polymerase RpoA/D/Rpb3-type" evidence="12">
    <location>
        <begin position="17"/>
        <end position="223"/>
    </location>
</feature>
<sequence length="304" mass="33876">MQKPVFTIKQTKTAADYGQFVIEPLPQGFGQTMGNSLRRILLMFLPGGAVTQVKMKGVRHQFSTLKGLREDIVEFILNLKKVNFKVDSEEPVKLTLTKTGPGEIHASDITLPASVMIANPDEYLGMLADKTAKIEADIWVSQGTGYVPSEEKTTTEIGVIPVDSLYTPIRRVNFTVEETRVGRETNFDKVTLDMWTNGAIDAHEALNKAAEILVTYFQYIYQPSDEQVPSKKEDHVSDAVLNIPVDELELSVRVINALKKGGYKVLGDFQGKKRSDLERVRNLGEKSIKTLEQQVVAKGITFES</sequence>